<proteinExistence type="inferred from homology"/>
<evidence type="ECO:0000256" key="4">
    <source>
        <dbReference type="ARBA" id="ARBA00023098"/>
    </source>
</evidence>
<evidence type="ECO:0000313" key="12">
    <source>
        <dbReference type="Proteomes" id="UP000441523"/>
    </source>
</evidence>
<dbReference type="Pfam" id="PF13444">
    <property type="entry name" value="Acetyltransf_5"/>
    <property type="match status" value="1"/>
</dbReference>
<gene>
    <name evidence="11" type="ORF">F6X51_00930</name>
</gene>
<comment type="pathway">
    <text evidence="1">Lipid metabolism.</text>
</comment>
<evidence type="ECO:0000256" key="9">
    <source>
        <dbReference type="ARBA" id="ARBA00045724"/>
    </source>
</evidence>
<dbReference type="InterPro" id="IPR016181">
    <property type="entry name" value="Acyl_CoA_acyltransferase"/>
</dbReference>
<evidence type="ECO:0000256" key="8">
    <source>
        <dbReference type="ARBA" id="ARBA00039866"/>
    </source>
</evidence>
<evidence type="ECO:0000256" key="1">
    <source>
        <dbReference type="ARBA" id="ARBA00005189"/>
    </source>
</evidence>
<evidence type="ECO:0000256" key="6">
    <source>
        <dbReference type="ARBA" id="ARBA00038095"/>
    </source>
</evidence>
<dbReference type="GO" id="GO:0043810">
    <property type="term" value="F:ornithine-acyl [acyl carrier protein] N-acyltransferase activity"/>
    <property type="evidence" value="ECO:0007669"/>
    <property type="project" value="UniProtKB-EC"/>
</dbReference>
<comment type="function">
    <text evidence="9">Catalyzes the first step in the biosynthesis of ornithine lipids, which are phosphorus-free membrane lipids. Catalyzes the 3-hydroxyacyl-acyl carrier protein-dependent acylation of ornithine to form lyso-ornithine lipid (LOL).</text>
</comment>
<dbReference type="EC" id="2.3.2.30" evidence="7"/>
<dbReference type="Gene3D" id="3.40.630.30">
    <property type="match status" value="1"/>
</dbReference>
<keyword evidence="2" id="KW-0444">Lipid biosynthesis</keyword>
<dbReference type="InterPro" id="IPR052351">
    <property type="entry name" value="Ornithine_N-alpha-AT"/>
</dbReference>
<keyword evidence="5" id="KW-0012">Acyltransferase</keyword>
<dbReference type="PANTHER" id="PTHR37323:SF1">
    <property type="entry name" value="L-ORNITHINE N(ALPHA)-ACYLTRANSFERASE"/>
    <property type="match status" value="1"/>
</dbReference>
<dbReference type="RefSeq" id="WP_150961070.1">
    <property type="nucleotide sequence ID" value="NZ_VZZJ01000001.1"/>
</dbReference>
<comment type="caution">
    <text evidence="11">The sequence shown here is derived from an EMBL/GenBank/DDBJ whole genome shotgun (WGS) entry which is preliminary data.</text>
</comment>
<accession>A0A6N6MYD6</accession>
<protein>
    <recommendedName>
        <fullName evidence="8">L-ornithine N(alpha)-acyltransferase</fullName>
        <ecNumber evidence="7">2.3.2.30</ecNumber>
    </recommendedName>
</protein>
<dbReference type="PANTHER" id="PTHR37323">
    <property type="entry name" value="GCN5-RELATED N-ACETYLTRANSFERASE"/>
    <property type="match status" value="1"/>
</dbReference>
<comment type="similarity">
    <text evidence="6">Belongs to the acetyltransferase family. OlsB subfamily.</text>
</comment>
<evidence type="ECO:0000256" key="10">
    <source>
        <dbReference type="ARBA" id="ARBA00047785"/>
    </source>
</evidence>
<sequence length="339" mass="37336">MVANFARGASAAWLSGWEKGINGPISRLKQRSAEAGLPGFGGRSLIPPGATPIRFGERFKAPLGTPGLDPSLGRIGSLEVRLATKKSEIRRAQRLRFRVFYEEMSAIPTGMAMFSRRDVDDYDAVCDHLLVIDHAATEAKPFRKPRPKVVGTYRLLRQDTADRHFGFYTAGEYDIAPVLAANPGKRLLELGRSCVLKPYRTKRTVELLWHGIYAYVLHHRIDALLGCASLEGTDPDRLALPLSFLHHHARAPEAWRARALPERYVRMDRLSAEAVDPKAALQALPPLIKGYLRVGATFGDGAVIDRQFGTTDVFVVLPITAIAARYAGHFGPAANRHAA</sequence>
<dbReference type="SUPFAM" id="SSF55729">
    <property type="entry name" value="Acyl-CoA N-acyltransferases (Nat)"/>
    <property type="match status" value="1"/>
</dbReference>
<dbReference type="EMBL" id="VZZJ01000001">
    <property type="protein sequence ID" value="KAB1076136.1"/>
    <property type="molecule type" value="Genomic_DNA"/>
</dbReference>
<keyword evidence="12" id="KW-1185">Reference proteome</keyword>
<evidence type="ECO:0000256" key="7">
    <source>
        <dbReference type="ARBA" id="ARBA00039058"/>
    </source>
</evidence>
<name>A0A6N6MYD6_9HYPH</name>
<keyword evidence="3 11" id="KW-0808">Transferase</keyword>
<comment type="catalytic activity">
    <reaction evidence="10">
        <text>a (3R)-hydroxyacyl-[ACP] + L-ornithine = a lyso-ornithine lipid + holo-[ACP] + H(+)</text>
        <dbReference type="Rhea" id="RHEA:20633"/>
        <dbReference type="Rhea" id="RHEA-COMP:9685"/>
        <dbReference type="Rhea" id="RHEA-COMP:9945"/>
        <dbReference type="ChEBI" id="CHEBI:15378"/>
        <dbReference type="ChEBI" id="CHEBI:46911"/>
        <dbReference type="ChEBI" id="CHEBI:64479"/>
        <dbReference type="ChEBI" id="CHEBI:78827"/>
        <dbReference type="ChEBI" id="CHEBI:138482"/>
        <dbReference type="EC" id="2.3.2.30"/>
    </reaction>
    <physiologicalReaction direction="left-to-right" evidence="10">
        <dbReference type="Rhea" id="RHEA:20634"/>
    </physiologicalReaction>
</comment>
<evidence type="ECO:0000313" key="11">
    <source>
        <dbReference type="EMBL" id="KAB1076136.1"/>
    </source>
</evidence>
<dbReference type="AlphaFoldDB" id="A0A6N6MYD6"/>
<reference evidence="11 12" key="1">
    <citation type="submission" date="2019-09" db="EMBL/GenBank/DDBJ databases">
        <title>YIM 132548 draft genome.</title>
        <authorList>
            <person name="Jiang L."/>
        </authorList>
    </citation>
    <scope>NUCLEOTIDE SEQUENCE [LARGE SCALE GENOMIC DNA]</scope>
    <source>
        <strain evidence="11 12">YIM 132548</strain>
    </source>
</reference>
<dbReference type="GO" id="GO:0006629">
    <property type="term" value="P:lipid metabolic process"/>
    <property type="evidence" value="ECO:0007669"/>
    <property type="project" value="UniProtKB-KW"/>
</dbReference>
<organism evidence="11 12">
    <name type="scientific">Methylobacterium planeticum</name>
    <dbReference type="NCBI Taxonomy" id="2615211"/>
    <lineage>
        <taxon>Bacteria</taxon>
        <taxon>Pseudomonadati</taxon>
        <taxon>Pseudomonadota</taxon>
        <taxon>Alphaproteobacteria</taxon>
        <taxon>Hyphomicrobiales</taxon>
        <taxon>Methylobacteriaceae</taxon>
        <taxon>Methylobacterium</taxon>
    </lineage>
</organism>
<dbReference type="Proteomes" id="UP000441523">
    <property type="component" value="Unassembled WGS sequence"/>
</dbReference>
<keyword evidence="4" id="KW-0443">Lipid metabolism</keyword>
<evidence type="ECO:0000256" key="3">
    <source>
        <dbReference type="ARBA" id="ARBA00022679"/>
    </source>
</evidence>
<evidence type="ECO:0000256" key="2">
    <source>
        <dbReference type="ARBA" id="ARBA00022516"/>
    </source>
</evidence>
<evidence type="ECO:0000256" key="5">
    <source>
        <dbReference type="ARBA" id="ARBA00023315"/>
    </source>
</evidence>